<dbReference type="EMBL" id="CP036278">
    <property type="protein sequence ID" value="QDU58943.1"/>
    <property type="molecule type" value="Genomic_DNA"/>
</dbReference>
<dbReference type="GO" id="GO:0005829">
    <property type="term" value="C:cytosol"/>
    <property type="evidence" value="ECO:0007669"/>
    <property type="project" value="TreeGrafter"/>
</dbReference>
<dbReference type="FunFam" id="1.20.1050.60:FF:000001">
    <property type="entry name" value="Putative alpha-1,2-mannosidase"/>
    <property type="match status" value="1"/>
</dbReference>
<dbReference type="Pfam" id="PF07971">
    <property type="entry name" value="Glyco_hydro_92"/>
    <property type="match status" value="1"/>
</dbReference>
<dbReference type="FunFam" id="3.30.2080.10:FF:000001">
    <property type="entry name" value="Alpha-1,2-mannosidase subfamily"/>
    <property type="match status" value="1"/>
</dbReference>
<sequence precursor="true">MKNLLTALMVMALGANISWSAAPLVGDPVDCVNPLSGTNGDAEFSRGNTVAAIVAPFGMTTWAPQTDEQASPFYQMKHDKFEGIRATHQPSIWVRDYGNFLITPIVGEVSPSVAERASPFSHDQEIARPYYYSVEMFRYDTTLELTPTERCAMFQVQYPTTDQASLVLSLEGDVEATSDASRTRVRGKATHVTFGAPGGFAKYFVLEFEQPYQSLEVAKDDKQTTATIQLPQVQSDQPVRFKVGTSFISYEQAELNLKRELATWDFDQAKASSREAWEKQLARVEIKGASDQQRATFYTALYRSLQFPRMFHEPDTDGNMRHYSPFANGKVFDGPLYTDNGLWDTYRTAFPFFVLYYPEHSSQILEGWLNAYREGGRLPNWPSPGNRPCMIGSHSDSIFADAWVKGLRTFDLKDAYAAVKKNAMEDDAWGWAGRDHLNEYHELGYVPVDARKDAATSCTLEYAYDDYCVAQLAKAIGRQEDYELLMQRAKNYRNVWDEQTEFMRGKQSNGAWQEPFDPLAWGGAYVEGNAWQWMWSVQHDPYGLMQLLGGREAMARKLDEFLSMPSTTVVGSYGHVIHEMREVEHAKMGQYAHINEPNHHVLYFYHFVREPWKTQHAVRRVMDELYDPDGMVGDEDTGQMSAWYVFNAAGFYPFCPGTPYYLIGSPLFAETTIALPQGKSFVVRAANNSAENCYIQSARLNGKPLTRTWLTHNEIVAGGTLEFEMGPEPNRQWGTGEADAPPNTFR</sequence>
<evidence type="ECO:0000313" key="6">
    <source>
        <dbReference type="Proteomes" id="UP000315750"/>
    </source>
</evidence>
<feature type="domain" description="Glycosyl hydrolase family 92" evidence="3">
    <location>
        <begin position="252"/>
        <end position="727"/>
    </location>
</feature>
<feature type="signal peptide" evidence="2">
    <location>
        <begin position="1"/>
        <end position="21"/>
    </location>
</feature>
<reference evidence="5 6" key="1">
    <citation type="submission" date="2019-02" db="EMBL/GenBank/DDBJ databases">
        <title>Deep-cultivation of Planctomycetes and their phenomic and genomic characterization uncovers novel biology.</title>
        <authorList>
            <person name="Wiegand S."/>
            <person name="Jogler M."/>
            <person name="Boedeker C."/>
            <person name="Pinto D."/>
            <person name="Vollmers J."/>
            <person name="Rivas-Marin E."/>
            <person name="Kohn T."/>
            <person name="Peeters S.H."/>
            <person name="Heuer A."/>
            <person name="Rast P."/>
            <person name="Oberbeckmann S."/>
            <person name="Bunk B."/>
            <person name="Jeske O."/>
            <person name="Meyerdierks A."/>
            <person name="Storesund J.E."/>
            <person name="Kallscheuer N."/>
            <person name="Luecker S."/>
            <person name="Lage O.M."/>
            <person name="Pohl T."/>
            <person name="Merkel B.J."/>
            <person name="Hornburger P."/>
            <person name="Mueller R.-W."/>
            <person name="Bruemmer F."/>
            <person name="Labrenz M."/>
            <person name="Spormann A.M."/>
            <person name="Op den Camp H."/>
            <person name="Overmann J."/>
            <person name="Amann R."/>
            <person name="Jetten M.S.M."/>
            <person name="Mascher T."/>
            <person name="Medema M.H."/>
            <person name="Devos D.P."/>
            <person name="Kaster A.-K."/>
            <person name="Ovreas L."/>
            <person name="Rohde M."/>
            <person name="Galperin M.Y."/>
            <person name="Jogler C."/>
        </authorList>
    </citation>
    <scope>NUCLEOTIDE SEQUENCE [LARGE SCALE GENOMIC DNA]</scope>
    <source>
        <strain evidence="5 6">Pan181</strain>
    </source>
</reference>
<keyword evidence="6" id="KW-1185">Reference proteome</keyword>
<protein>
    <submittedName>
        <fullName evidence="5">Glycosyl hydrolase family 92</fullName>
    </submittedName>
</protein>
<dbReference type="AlphaFoldDB" id="A0A518AW46"/>
<dbReference type="NCBIfam" id="TIGR01180">
    <property type="entry name" value="aman2_put"/>
    <property type="match status" value="1"/>
</dbReference>
<dbReference type="Pfam" id="PF17678">
    <property type="entry name" value="Glyco_hydro_92N"/>
    <property type="match status" value="1"/>
</dbReference>
<dbReference type="Gene3D" id="3.30.2080.10">
    <property type="entry name" value="GH92 mannosidase domain"/>
    <property type="match status" value="1"/>
</dbReference>
<dbReference type="KEGG" id="amuc:Pan181_51840"/>
<dbReference type="InterPro" id="IPR005887">
    <property type="entry name" value="GH92_a_mannosidase_put"/>
</dbReference>
<organism evidence="5 6">
    <name type="scientific">Aeoliella mucimassa</name>
    <dbReference type="NCBI Taxonomy" id="2527972"/>
    <lineage>
        <taxon>Bacteria</taxon>
        <taxon>Pseudomonadati</taxon>
        <taxon>Planctomycetota</taxon>
        <taxon>Planctomycetia</taxon>
        <taxon>Pirellulales</taxon>
        <taxon>Lacipirellulaceae</taxon>
        <taxon>Aeoliella</taxon>
    </lineage>
</organism>
<evidence type="ECO:0000256" key="2">
    <source>
        <dbReference type="SAM" id="SignalP"/>
    </source>
</evidence>
<gene>
    <name evidence="5" type="ORF">Pan181_51840</name>
</gene>
<evidence type="ECO:0000256" key="1">
    <source>
        <dbReference type="SAM" id="MobiDB-lite"/>
    </source>
</evidence>
<dbReference type="GO" id="GO:0005975">
    <property type="term" value="P:carbohydrate metabolic process"/>
    <property type="evidence" value="ECO:0007669"/>
    <property type="project" value="InterPro"/>
</dbReference>
<dbReference type="InterPro" id="IPR050883">
    <property type="entry name" value="PNGase"/>
</dbReference>
<dbReference type="GO" id="GO:0006516">
    <property type="term" value="P:glycoprotein catabolic process"/>
    <property type="evidence" value="ECO:0007669"/>
    <property type="project" value="TreeGrafter"/>
</dbReference>
<evidence type="ECO:0000313" key="5">
    <source>
        <dbReference type="EMBL" id="QDU58943.1"/>
    </source>
</evidence>
<dbReference type="InterPro" id="IPR008928">
    <property type="entry name" value="6-hairpin_glycosidase_sf"/>
</dbReference>
<feature type="region of interest" description="Disordered" evidence="1">
    <location>
        <begin position="723"/>
        <end position="746"/>
    </location>
</feature>
<dbReference type="SUPFAM" id="SSF48208">
    <property type="entry name" value="Six-hairpin glycosidases"/>
    <property type="match status" value="1"/>
</dbReference>
<dbReference type="InterPro" id="IPR014718">
    <property type="entry name" value="GH-type_carb-bd"/>
</dbReference>
<dbReference type="Proteomes" id="UP000315750">
    <property type="component" value="Chromosome"/>
</dbReference>
<evidence type="ECO:0000259" key="3">
    <source>
        <dbReference type="Pfam" id="PF07971"/>
    </source>
</evidence>
<dbReference type="Gene3D" id="1.20.1610.10">
    <property type="entry name" value="alpha-1,2-mannosidases domains"/>
    <property type="match status" value="1"/>
</dbReference>
<dbReference type="Gene3D" id="1.20.1050.60">
    <property type="entry name" value="alpha-1,2-mannosidase"/>
    <property type="match status" value="1"/>
</dbReference>
<keyword evidence="2" id="KW-0732">Signal</keyword>
<dbReference type="InterPro" id="IPR012939">
    <property type="entry name" value="Glyco_hydro_92"/>
</dbReference>
<feature type="chain" id="PRO_5021740040" evidence="2">
    <location>
        <begin position="22"/>
        <end position="746"/>
    </location>
</feature>
<dbReference type="OrthoDB" id="9804511at2"/>
<dbReference type="InterPro" id="IPR041371">
    <property type="entry name" value="GH92_N"/>
</dbReference>
<proteinExistence type="predicted"/>
<dbReference type="RefSeq" id="WP_145251501.1">
    <property type="nucleotide sequence ID" value="NZ_CP036278.1"/>
</dbReference>
<evidence type="ECO:0000259" key="4">
    <source>
        <dbReference type="Pfam" id="PF17678"/>
    </source>
</evidence>
<dbReference type="GO" id="GO:0030246">
    <property type="term" value="F:carbohydrate binding"/>
    <property type="evidence" value="ECO:0007669"/>
    <property type="project" value="InterPro"/>
</dbReference>
<dbReference type="Gene3D" id="2.70.98.10">
    <property type="match status" value="1"/>
</dbReference>
<accession>A0A518AW46</accession>
<keyword evidence="5" id="KW-0378">Hydrolase</keyword>
<name>A0A518AW46_9BACT</name>
<feature type="domain" description="Glycosyl hydrolase family 92 N-terminal" evidence="4">
    <location>
        <begin position="32"/>
        <end position="245"/>
    </location>
</feature>
<dbReference type="PANTHER" id="PTHR12143:SF43">
    <property type="entry name" value="PUTATIVE-RELATED"/>
    <property type="match status" value="1"/>
</dbReference>
<dbReference type="GO" id="GO:0000224">
    <property type="term" value="F:peptide-N4-(N-acetyl-beta-glucosaminyl)asparagine amidase activity"/>
    <property type="evidence" value="ECO:0007669"/>
    <property type="project" value="TreeGrafter"/>
</dbReference>
<dbReference type="PANTHER" id="PTHR12143">
    <property type="entry name" value="PEPTIDE N-GLYCANASE PNGASE -RELATED"/>
    <property type="match status" value="1"/>
</dbReference>